<dbReference type="EMBL" id="SDMP01000012">
    <property type="protein sequence ID" value="RYR25487.1"/>
    <property type="molecule type" value="Genomic_DNA"/>
</dbReference>
<dbReference type="AlphaFoldDB" id="A0A445AGD0"/>
<accession>A0A445AGD0</accession>
<organism evidence="1 2">
    <name type="scientific">Arachis hypogaea</name>
    <name type="common">Peanut</name>
    <dbReference type="NCBI Taxonomy" id="3818"/>
    <lineage>
        <taxon>Eukaryota</taxon>
        <taxon>Viridiplantae</taxon>
        <taxon>Streptophyta</taxon>
        <taxon>Embryophyta</taxon>
        <taxon>Tracheophyta</taxon>
        <taxon>Spermatophyta</taxon>
        <taxon>Magnoliopsida</taxon>
        <taxon>eudicotyledons</taxon>
        <taxon>Gunneridae</taxon>
        <taxon>Pentapetalae</taxon>
        <taxon>rosids</taxon>
        <taxon>fabids</taxon>
        <taxon>Fabales</taxon>
        <taxon>Fabaceae</taxon>
        <taxon>Papilionoideae</taxon>
        <taxon>50 kb inversion clade</taxon>
        <taxon>dalbergioids sensu lato</taxon>
        <taxon>Dalbergieae</taxon>
        <taxon>Pterocarpus clade</taxon>
        <taxon>Arachis</taxon>
    </lineage>
</organism>
<dbReference type="Proteomes" id="UP000289738">
    <property type="component" value="Chromosome B02"/>
</dbReference>
<protein>
    <recommendedName>
        <fullName evidence="3">FAR1 domain-containing protein</fullName>
    </recommendedName>
</protein>
<name>A0A445AGD0_ARAHY</name>
<evidence type="ECO:0000313" key="2">
    <source>
        <dbReference type="Proteomes" id="UP000289738"/>
    </source>
</evidence>
<comment type="caution">
    <text evidence="1">The sequence shown here is derived from an EMBL/GenBank/DDBJ whole genome shotgun (WGS) entry which is preliminary data.</text>
</comment>
<gene>
    <name evidence="1" type="ORF">Ahy_B02g059274</name>
</gene>
<evidence type="ECO:0000313" key="1">
    <source>
        <dbReference type="EMBL" id="RYR25487.1"/>
    </source>
</evidence>
<proteinExistence type="predicted"/>
<keyword evidence="2" id="KW-1185">Reference proteome</keyword>
<sequence>MLVCNREDRVESKVDEIMKTHPKGLTGCKARMIASSDVGGSWIVRVVEPEHYHDLNYTNLRLLRRNKVISIQKLLNYVGGLDVRNFIDLDMR</sequence>
<evidence type="ECO:0008006" key="3">
    <source>
        <dbReference type="Google" id="ProtNLM"/>
    </source>
</evidence>
<reference evidence="1 2" key="1">
    <citation type="submission" date="2019-01" db="EMBL/GenBank/DDBJ databases">
        <title>Sequencing of cultivated peanut Arachis hypogaea provides insights into genome evolution and oil improvement.</title>
        <authorList>
            <person name="Chen X."/>
        </authorList>
    </citation>
    <scope>NUCLEOTIDE SEQUENCE [LARGE SCALE GENOMIC DNA]</scope>
    <source>
        <strain evidence="2">cv. Fuhuasheng</strain>
        <tissue evidence="1">Leaves</tissue>
    </source>
</reference>